<feature type="transmembrane region" description="Helical" evidence="7">
    <location>
        <begin position="320"/>
        <end position="340"/>
    </location>
</feature>
<evidence type="ECO:0000259" key="8">
    <source>
        <dbReference type="Pfam" id="PF19053"/>
    </source>
</evidence>
<dbReference type="EMBL" id="JBHUKR010000020">
    <property type="protein sequence ID" value="MFD2420687.1"/>
    <property type="molecule type" value="Genomic_DNA"/>
</dbReference>
<gene>
    <name evidence="9" type="primary">eccD</name>
    <name evidence="9" type="ORF">ACFSXZ_30600</name>
</gene>
<reference evidence="10" key="1">
    <citation type="journal article" date="2019" name="Int. J. Syst. Evol. Microbiol.">
        <title>The Global Catalogue of Microorganisms (GCM) 10K type strain sequencing project: providing services to taxonomists for standard genome sequencing and annotation.</title>
        <authorList>
            <consortium name="The Broad Institute Genomics Platform"/>
            <consortium name="The Broad Institute Genome Sequencing Center for Infectious Disease"/>
            <person name="Wu L."/>
            <person name="Ma J."/>
        </authorList>
    </citation>
    <scope>NUCLEOTIDE SEQUENCE [LARGE SCALE GENOMIC DNA]</scope>
    <source>
        <strain evidence="10">CGMCC 4.7645</strain>
    </source>
</reference>
<evidence type="ECO:0000313" key="9">
    <source>
        <dbReference type="EMBL" id="MFD2420687.1"/>
    </source>
</evidence>
<dbReference type="InterPro" id="IPR024962">
    <property type="entry name" value="YukD-like"/>
</dbReference>
<feature type="transmembrane region" description="Helical" evidence="7">
    <location>
        <begin position="374"/>
        <end position="391"/>
    </location>
</feature>
<evidence type="ECO:0000256" key="4">
    <source>
        <dbReference type="ARBA" id="ARBA00022692"/>
    </source>
</evidence>
<evidence type="ECO:0000256" key="3">
    <source>
        <dbReference type="ARBA" id="ARBA00022475"/>
    </source>
</evidence>
<keyword evidence="10" id="KW-1185">Reference proteome</keyword>
<comment type="caution">
    <text evidence="9">The sequence shown here is derived from an EMBL/GenBank/DDBJ whole genome shotgun (WGS) entry which is preliminary data.</text>
</comment>
<feature type="transmembrane region" description="Helical" evidence="7">
    <location>
        <begin position="233"/>
        <end position="252"/>
    </location>
</feature>
<feature type="transmembrane region" description="Helical" evidence="7">
    <location>
        <begin position="208"/>
        <end position="226"/>
    </location>
</feature>
<feature type="transmembrane region" description="Helical" evidence="7">
    <location>
        <begin position="430"/>
        <end position="451"/>
    </location>
</feature>
<dbReference type="Gene3D" id="3.10.20.90">
    <property type="entry name" value="Phosphatidylinositol 3-kinase Catalytic Subunit, Chain A, domain 1"/>
    <property type="match status" value="1"/>
</dbReference>
<dbReference type="InterPro" id="IPR044049">
    <property type="entry name" value="EccD_transm"/>
</dbReference>
<feature type="transmembrane region" description="Helical" evidence="7">
    <location>
        <begin position="149"/>
        <end position="170"/>
    </location>
</feature>
<proteinExistence type="inferred from homology"/>
<keyword evidence="6 7" id="KW-0472">Membrane</keyword>
<evidence type="ECO:0000256" key="7">
    <source>
        <dbReference type="SAM" id="Phobius"/>
    </source>
</evidence>
<accession>A0ABW5G1F4</accession>
<feature type="transmembrane region" description="Helical" evidence="7">
    <location>
        <begin position="346"/>
        <end position="362"/>
    </location>
</feature>
<evidence type="ECO:0000256" key="5">
    <source>
        <dbReference type="ARBA" id="ARBA00022989"/>
    </source>
</evidence>
<organism evidence="9 10">
    <name type="scientific">Amycolatopsis pigmentata</name>
    <dbReference type="NCBI Taxonomy" id="450801"/>
    <lineage>
        <taxon>Bacteria</taxon>
        <taxon>Bacillati</taxon>
        <taxon>Actinomycetota</taxon>
        <taxon>Actinomycetes</taxon>
        <taxon>Pseudonocardiales</taxon>
        <taxon>Pseudonocardiaceae</taxon>
        <taxon>Amycolatopsis</taxon>
    </lineage>
</organism>
<comment type="subcellular location">
    <subcellularLocation>
        <location evidence="1">Cell membrane</location>
        <topology evidence="1">Multi-pass membrane protein</topology>
    </subcellularLocation>
</comment>
<protein>
    <submittedName>
        <fullName evidence="9">Type VII secretion integral membrane protein EccD</fullName>
    </submittedName>
</protein>
<feature type="transmembrane region" description="Helical" evidence="7">
    <location>
        <begin position="264"/>
        <end position="283"/>
    </location>
</feature>
<feature type="transmembrane region" description="Helical" evidence="7">
    <location>
        <begin position="397"/>
        <end position="418"/>
    </location>
</feature>
<name>A0ABW5G1F4_9PSEU</name>
<evidence type="ECO:0000256" key="1">
    <source>
        <dbReference type="ARBA" id="ARBA00004651"/>
    </source>
</evidence>
<dbReference type="PIRSF" id="PIRSF017804">
    <property type="entry name" value="Secretion_EccD1"/>
    <property type="match status" value="1"/>
</dbReference>
<evidence type="ECO:0000313" key="10">
    <source>
        <dbReference type="Proteomes" id="UP001597417"/>
    </source>
</evidence>
<comment type="similarity">
    <text evidence="2">Belongs to the EccD/Snm4 family.</text>
</comment>
<dbReference type="RefSeq" id="WP_378268875.1">
    <property type="nucleotide sequence ID" value="NZ_JBHUKR010000020.1"/>
</dbReference>
<feature type="transmembrane region" description="Helical" evidence="7">
    <location>
        <begin position="125"/>
        <end position="143"/>
    </location>
</feature>
<evidence type="ECO:0000256" key="6">
    <source>
        <dbReference type="ARBA" id="ARBA00023136"/>
    </source>
</evidence>
<dbReference type="Proteomes" id="UP001597417">
    <property type="component" value="Unassembled WGS sequence"/>
</dbReference>
<feature type="transmembrane region" description="Helical" evidence="7">
    <location>
        <begin position="177"/>
        <end position="202"/>
    </location>
</feature>
<keyword evidence="5 7" id="KW-1133">Transmembrane helix</keyword>
<sequence length="465" mass="48453">MEERTQHRIIAPGRLRFVLGEQSTDLALPAEVPLGDLLPAVLAQFGAEVIEQGAEHEGWVVQRLGEPPLDEERTPTELNLLDGETLHLRPRAAELAPIDYDDLVDGVGEQIRNHPGAWSPQRTRWMLLLGAGAALITGLPLLLGGGDPGMRAAMAGVGALAMLAGAAVAARAMVNPLAATVLAGVATLYAAVACGVGVGVVAPLASWQVHWASAALGALVALSAGLTLVADGALLFAGALTADLLLCVPLIIGATTSLTAPEAAAIGITVSLVVGLFVPGLAFRLSGLTLPLLPTNADELRQDTDPVPFQVVVDRGQATIGYLMALHIGTGIAQSILFLLFLPAKGIFAVILNAVVAALLFMRSKHNNGTVSRWAVLVPGGVGVLTLVLRLGMPQDLVSRLLQVWFPLVAIAVLLLMLSERMPGNRLRPYWGRAVDILESLSAVAVLPLLLGMLDVYSAIRGAIG</sequence>
<dbReference type="NCBIfam" id="TIGR03920">
    <property type="entry name" value="T7SS_EccD"/>
    <property type="match status" value="1"/>
</dbReference>
<feature type="domain" description="EccD-like transmembrane" evidence="8">
    <location>
        <begin position="123"/>
        <end position="462"/>
    </location>
</feature>
<dbReference type="InterPro" id="IPR006707">
    <property type="entry name" value="T7SS_EccD"/>
</dbReference>
<dbReference type="Pfam" id="PF19053">
    <property type="entry name" value="EccD"/>
    <property type="match status" value="1"/>
</dbReference>
<dbReference type="Pfam" id="PF08817">
    <property type="entry name" value="YukD"/>
    <property type="match status" value="1"/>
</dbReference>
<keyword evidence="4 7" id="KW-0812">Transmembrane</keyword>
<evidence type="ECO:0000256" key="2">
    <source>
        <dbReference type="ARBA" id="ARBA00006162"/>
    </source>
</evidence>
<keyword evidence="3" id="KW-1003">Cell membrane</keyword>